<organism evidence="2 3">
    <name type="scientific">Pseudochryseolinea flava</name>
    <dbReference type="NCBI Taxonomy" id="2059302"/>
    <lineage>
        <taxon>Bacteria</taxon>
        <taxon>Pseudomonadati</taxon>
        <taxon>Bacteroidota</taxon>
        <taxon>Cytophagia</taxon>
        <taxon>Cytophagales</taxon>
        <taxon>Fulvivirgaceae</taxon>
        <taxon>Pseudochryseolinea</taxon>
    </lineage>
</organism>
<dbReference type="AlphaFoldDB" id="A0A364XYD9"/>
<evidence type="ECO:0000259" key="1">
    <source>
        <dbReference type="SMART" id="SM00429"/>
    </source>
</evidence>
<dbReference type="SMART" id="SM00429">
    <property type="entry name" value="IPT"/>
    <property type="match status" value="2"/>
</dbReference>
<proteinExistence type="predicted"/>
<reference evidence="2 3" key="1">
    <citation type="submission" date="2018-06" db="EMBL/GenBank/DDBJ databases">
        <title>Chryseolinea flavus sp. nov., a member of the phylum Bacteroidetes isolated from soil.</title>
        <authorList>
            <person name="Li Y."/>
            <person name="Wang J."/>
        </authorList>
    </citation>
    <scope>NUCLEOTIDE SEQUENCE [LARGE SCALE GENOMIC DNA]</scope>
    <source>
        <strain evidence="2 3">SDU1-6</strain>
    </source>
</reference>
<sequence>MNLRYAISMVVIVSVILLFDGCKSDDDEPQVDTPVIESFSPTSGILMDEVTINGKNFNTSKDLNIVKFNGIIAEVLTFSPTQLKVAVPASATTGPITVEVLQKVGKSETDFMVPTPEIIDVTPLLGGEGLPVVITGENFSVKTPTLNIVKFNGTIAEVLNASANALEVAVPAGATTGKVTVEVGVNKGTSAEEFEICNDAELIIVSATAELTDATNTHAIIVVKNVGKQTIDLTQWAYQNYASKDNMVGDDAGGGGSFIFENVTLETGEQYTIHAYAGLSNSSLYNYFIINLYVPNGETVAECYSDNNSIIVPLEK</sequence>
<comment type="caution">
    <text evidence="2">The sequence shown here is derived from an EMBL/GenBank/DDBJ whole genome shotgun (WGS) entry which is preliminary data.</text>
</comment>
<feature type="domain" description="IPT/TIG" evidence="1">
    <location>
        <begin position="33"/>
        <end position="112"/>
    </location>
</feature>
<dbReference type="CDD" id="cd00603">
    <property type="entry name" value="IPT_PCSR"/>
    <property type="match status" value="1"/>
</dbReference>
<keyword evidence="3" id="KW-1185">Reference proteome</keyword>
<dbReference type="InterPro" id="IPR002909">
    <property type="entry name" value="IPT_dom"/>
</dbReference>
<dbReference type="InterPro" id="IPR014756">
    <property type="entry name" value="Ig_E-set"/>
</dbReference>
<accession>A0A364XYD9</accession>
<dbReference type="SUPFAM" id="SSF81296">
    <property type="entry name" value="E set domains"/>
    <property type="match status" value="2"/>
</dbReference>
<dbReference type="Proteomes" id="UP000251889">
    <property type="component" value="Unassembled WGS sequence"/>
</dbReference>
<gene>
    <name evidence="2" type="ORF">DQQ10_22625</name>
</gene>
<name>A0A364XYD9_9BACT</name>
<dbReference type="OrthoDB" id="915083at2"/>
<evidence type="ECO:0000313" key="3">
    <source>
        <dbReference type="Proteomes" id="UP000251889"/>
    </source>
</evidence>
<dbReference type="Gene3D" id="2.60.40.10">
    <property type="entry name" value="Immunoglobulins"/>
    <property type="match status" value="2"/>
</dbReference>
<dbReference type="RefSeq" id="WP_112749209.1">
    <property type="nucleotide sequence ID" value="NZ_QMFY01000015.1"/>
</dbReference>
<dbReference type="InterPro" id="IPR013783">
    <property type="entry name" value="Ig-like_fold"/>
</dbReference>
<dbReference type="EMBL" id="QMFY01000015">
    <property type="protein sequence ID" value="RAV98812.1"/>
    <property type="molecule type" value="Genomic_DNA"/>
</dbReference>
<dbReference type="Pfam" id="PF01833">
    <property type="entry name" value="TIG"/>
    <property type="match status" value="2"/>
</dbReference>
<protein>
    <recommendedName>
        <fullName evidence="1">IPT/TIG domain-containing protein</fullName>
    </recommendedName>
</protein>
<evidence type="ECO:0000313" key="2">
    <source>
        <dbReference type="EMBL" id="RAV98812.1"/>
    </source>
</evidence>
<feature type="domain" description="IPT/TIG" evidence="1">
    <location>
        <begin position="115"/>
        <end position="197"/>
    </location>
</feature>